<proteinExistence type="predicted"/>
<gene>
    <name evidence="1" type="ORF">EV207_15822</name>
</gene>
<keyword evidence="2" id="KW-1185">Reference proteome</keyword>
<sequence length="74" mass="8283">MKQIASINDSANSHVTVTVDTRPMAYAMLSCLYATGRFNDNEINDMVSAFEDMGEGNKTRYYKGKNDPSHAKLF</sequence>
<dbReference type="EMBL" id="SLXK01000058">
    <property type="protein sequence ID" value="TCP19764.1"/>
    <property type="molecule type" value="Genomic_DNA"/>
</dbReference>
<accession>A0A4R2NF99</accession>
<dbReference type="OrthoDB" id="2881225at2"/>
<reference evidence="1 2" key="1">
    <citation type="submission" date="2019-03" db="EMBL/GenBank/DDBJ databases">
        <title>Genomic Encyclopedia of Type Strains, Phase IV (KMG-IV): sequencing the most valuable type-strain genomes for metagenomic binning, comparative biology and taxonomic classification.</title>
        <authorList>
            <person name="Goeker M."/>
        </authorList>
    </citation>
    <scope>NUCLEOTIDE SEQUENCE [LARGE SCALE GENOMIC DNA]</scope>
    <source>
        <strain evidence="1 2">DSM 19377</strain>
    </source>
</reference>
<dbReference type="Proteomes" id="UP000295416">
    <property type="component" value="Unassembled WGS sequence"/>
</dbReference>
<evidence type="ECO:0000313" key="1">
    <source>
        <dbReference type="EMBL" id="TCP19764.1"/>
    </source>
</evidence>
<organism evidence="1 2">
    <name type="scientific">Scopulibacillus darangshiensis</name>
    <dbReference type="NCBI Taxonomy" id="442528"/>
    <lineage>
        <taxon>Bacteria</taxon>
        <taxon>Bacillati</taxon>
        <taxon>Bacillota</taxon>
        <taxon>Bacilli</taxon>
        <taxon>Bacillales</taxon>
        <taxon>Sporolactobacillaceae</taxon>
        <taxon>Scopulibacillus</taxon>
    </lineage>
</organism>
<name>A0A4R2NF99_9BACL</name>
<protein>
    <submittedName>
        <fullName evidence="1">Uncharacterized protein</fullName>
    </submittedName>
</protein>
<evidence type="ECO:0000313" key="2">
    <source>
        <dbReference type="Proteomes" id="UP000295416"/>
    </source>
</evidence>
<comment type="caution">
    <text evidence="1">The sequence shown here is derived from an EMBL/GenBank/DDBJ whole genome shotgun (WGS) entry which is preliminary data.</text>
</comment>
<dbReference type="RefSeq" id="WP_132748249.1">
    <property type="nucleotide sequence ID" value="NZ_SLXK01000058.1"/>
</dbReference>
<dbReference type="AlphaFoldDB" id="A0A4R2NF99"/>